<evidence type="ECO:0000313" key="7">
    <source>
        <dbReference type="EMBL" id="PKI81467.1"/>
    </source>
</evidence>
<accession>A0A2N1J4H9</accession>
<protein>
    <submittedName>
        <fullName evidence="7">Formate transporter</fullName>
    </submittedName>
</protein>
<dbReference type="PANTHER" id="PTHR30520:SF6">
    <property type="entry name" value="FORMATE_NITRATE FAMILY TRANSPORTER (EUROFUNG)"/>
    <property type="match status" value="1"/>
</dbReference>
<evidence type="ECO:0000256" key="1">
    <source>
        <dbReference type="ARBA" id="ARBA00004141"/>
    </source>
</evidence>
<feature type="transmembrane region" description="Helical" evidence="6">
    <location>
        <begin position="104"/>
        <end position="126"/>
    </location>
</feature>
<dbReference type="PANTHER" id="PTHR30520">
    <property type="entry name" value="FORMATE TRANSPORTER-RELATED"/>
    <property type="match status" value="1"/>
</dbReference>
<keyword evidence="8" id="KW-1185">Reference proteome</keyword>
<dbReference type="OrthoDB" id="9786493at2"/>
<feature type="transmembrane region" description="Helical" evidence="6">
    <location>
        <begin position="21"/>
        <end position="39"/>
    </location>
</feature>
<gene>
    <name evidence="7" type="ORF">CP960_04120</name>
</gene>
<name>A0A2N1J4H9_9BACT</name>
<comment type="similarity">
    <text evidence="5">Belongs to the FNT transporter (TC 1.A.16) family.</text>
</comment>
<dbReference type="InterPro" id="IPR000292">
    <property type="entry name" value="For/NO2_transpt"/>
</dbReference>
<feature type="transmembrane region" description="Helical" evidence="6">
    <location>
        <begin position="255"/>
        <end position="276"/>
    </location>
</feature>
<dbReference type="Proteomes" id="UP000233248">
    <property type="component" value="Unassembled WGS sequence"/>
</dbReference>
<comment type="subcellular location">
    <subcellularLocation>
        <location evidence="1">Membrane</location>
        <topology evidence="1">Multi-pass membrane protein</topology>
    </subcellularLocation>
</comment>
<feature type="transmembrane region" description="Helical" evidence="6">
    <location>
        <begin position="59"/>
        <end position="83"/>
    </location>
</feature>
<dbReference type="InterPro" id="IPR023271">
    <property type="entry name" value="Aquaporin-like"/>
</dbReference>
<dbReference type="AlphaFoldDB" id="A0A2N1J4H9"/>
<evidence type="ECO:0000256" key="5">
    <source>
        <dbReference type="ARBA" id="ARBA00049660"/>
    </source>
</evidence>
<keyword evidence="3 6" id="KW-1133">Transmembrane helix</keyword>
<proteinExistence type="inferred from homology"/>
<keyword evidence="4 6" id="KW-0472">Membrane</keyword>
<dbReference type="RefSeq" id="WP_101184010.1">
    <property type="nucleotide sequence ID" value="NZ_CP031218.1"/>
</dbReference>
<evidence type="ECO:0000256" key="4">
    <source>
        <dbReference type="ARBA" id="ARBA00023136"/>
    </source>
</evidence>
<feature type="transmembrane region" description="Helical" evidence="6">
    <location>
        <begin position="188"/>
        <end position="210"/>
    </location>
</feature>
<organism evidence="7 8">
    <name type="scientific">Malaciobacter halophilus</name>
    <dbReference type="NCBI Taxonomy" id="197482"/>
    <lineage>
        <taxon>Bacteria</taxon>
        <taxon>Pseudomonadati</taxon>
        <taxon>Campylobacterota</taxon>
        <taxon>Epsilonproteobacteria</taxon>
        <taxon>Campylobacterales</taxon>
        <taxon>Arcobacteraceae</taxon>
        <taxon>Malaciobacter</taxon>
    </lineage>
</organism>
<dbReference type="KEGG" id="ahs:AHALO_1036"/>
<dbReference type="Gene3D" id="1.20.1080.10">
    <property type="entry name" value="Glycerol uptake facilitator protein"/>
    <property type="match status" value="1"/>
</dbReference>
<evidence type="ECO:0000256" key="6">
    <source>
        <dbReference type="SAM" id="Phobius"/>
    </source>
</evidence>
<reference evidence="7 8" key="1">
    <citation type="submission" date="2017-09" db="EMBL/GenBank/DDBJ databases">
        <title>Genomics of the genus Arcobacter.</title>
        <authorList>
            <person name="Perez-Cataluna A."/>
            <person name="Figueras M.J."/>
            <person name="Salas-Masso N."/>
        </authorList>
    </citation>
    <scope>NUCLEOTIDE SEQUENCE [LARGE SCALE GENOMIC DNA]</scope>
    <source>
        <strain evidence="7 8">DSM 18005</strain>
    </source>
</reference>
<dbReference type="GO" id="GO:0005886">
    <property type="term" value="C:plasma membrane"/>
    <property type="evidence" value="ECO:0007669"/>
    <property type="project" value="TreeGrafter"/>
</dbReference>
<evidence type="ECO:0000256" key="2">
    <source>
        <dbReference type="ARBA" id="ARBA00022692"/>
    </source>
</evidence>
<evidence type="ECO:0000256" key="3">
    <source>
        <dbReference type="ARBA" id="ARBA00022989"/>
    </source>
</evidence>
<dbReference type="GO" id="GO:0015499">
    <property type="term" value="F:formate transmembrane transporter activity"/>
    <property type="evidence" value="ECO:0007669"/>
    <property type="project" value="TreeGrafter"/>
</dbReference>
<keyword evidence="2 6" id="KW-0812">Transmembrane</keyword>
<comment type="caution">
    <text evidence="7">The sequence shown here is derived from an EMBL/GenBank/DDBJ whole genome shotgun (WGS) entry which is preliminary data.</text>
</comment>
<evidence type="ECO:0000313" key="8">
    <source>
        <dbReference type="Proteomes" id="UP000233248"/>
    </source>
</evidence>
<dbReference type="EMBL" id="NXIF01000015">
    <property type="protein sequence ID" value="PKI81467.1"/>
    <property type="molecule type" value="Genomic_DNA"/>
</dbReference>
<sequence length="284" mass="30649">MLSPADTAQSLVKGLEHKVKMPIVSIIFLSIMAGGSIAMGDIFWAHSTVGVAEASAPGIANFLGGLAFSVGLMMVVFFGGHLFTSSLMTGVSTIEHKLSFSKMIFYWVIVWIFNFVGAFVVAYMYYKTQLPLKYDGAILHHFLHLGVVKSNLSFEAAFIRGIFCNVFVCMAVWAATGASDAAGKVLSIAFIIAAFVGSGYEHVVANMFIFSEALFAKAHYLNEAGGTIQALAEHSHIAVDKLEQLTMFKIVPNNLLPVTLGNIVGGLFFVGVIGFMSHKTDMKK</sequence>
<dbReference type="Pfam" id="PF01226">
    <property type="entry name" value="Form_Nir_trans"/>
    <property type="match status" value="1"/>
</dbReference>
<feature type="transmembrane region" description="Helical" evidence="6">
    <location>
        <begin position="157"/>
        <end position="176"/>
    </location>
</feature>